<dbReference type="Gene3D" id="2.60.40.10">
    <property type="entry name" value="Immunoglobulins"/>
    <property type="match status" value="1"/>
</dbReference>
<dbReference type="Pfam" id="PF18962">
    <property type="entry name" value="Por_Secre_tail"/>
    <property type="match status" value="1"/>
</dbReference>
<dbReference type="InterPro" id="IPR013783">
    <property type="entry name" value="Ig-like_fold"/>
</dbReference>
<dbReference type="AlphaFoldDB" id="A0A286AE90"/>
<gene>
    <name evidence="2" type="ORF">SAMN06297358_3928</name>
</gene>
<dbReference type="RefSeq" id="WP_097133684.1">
    <property type="nucleotide sequence ID" value="NZ_OCMT01000004.1"/>
</dbReference>
<dbReference type="OrthoDB" id="9792152at2"/>
<evidence type="ECO:0000313" key="2">
    <source>
        <dbReference type="EMBL" id="SOD20215.1"/>
    </source>
</evidence>
<evidence type="ECO:0000259" key="1">
    <source>
        <dbReference type="Pfam" id="PF18962"/>
    </source>
</evidence>
<proteinExistence type="predicted"/>
<organism evidence="2 3">
    <name type="scientific">Pedobacter xixiisoli</name>
    <dbReference type="NCBI Taxonomy" id="1476464"/>
    <lineage>
        <taxon>Bacteria</taxon>
        <taxon>Pseudomonadati</taxon>
        <taxon>Bacteroidota</taxon>
        <taxon>Sphingobacteriia</taxon>
        <taxon>Sphingobacteriales</taxon>
        <taxon>Sphingobacteriaceae</taxon>
        <taxon>Pedobacter</taxon>
    </lineage>
</organism>
<evidence type="ECO:0000313" key="3">
    <source>
        <dbReference type="Proteomes" id="UP000219281"/>
    </source>
</evidence>
<accession>A0A286AE90</accession>
<name>A0A286AE90_9SPHI</name>
<feature type="domain" description="Secretion system C-terminal sorting" evidence="1">
    <location>
        <begin position="405"/>
        <end position="464"/>
    </location>
</feature>
<dbReference type="InterPro" id="IPR026444">
    <property type="entry name" value="Secre_tail"/>
</dbReference>
<sequence>MSKISTFLLGLLTVGALHEAKAQALQNNTQLHIQADAGLYVQGAMINAGTANLQNNGTLSVTGNLTNDQSTYNAFIGKLVFAGNSPQVLDGSRIWFTKDFEINNAAGLTMTSSFYLRGTATFTNGIVTMANASHSIFFDAASATQTGAKDASHVANGYVHKLGTGAFSFPVGNGTKLQKIDVNLTANSNYFGTRYAAADAGSGTYGTTGAKATQLMGYNTGEYWQVGTNGGTATGQVTVYWDGTNDANAATTSVRRVARKVGTEWLNEGGLGTGTTAAGSVTSSSISFPTSTMFPIAMGWENVVLPLSWLNVNATDTKDQNVQVQWQVSESNVTTYIVERNTGAGFIEVATVASKGNGTNSYNLTDIVRNSGSIYYRIKQIDQDGTSSYSDVFDVRIAALGKLAIFPNPVISQLSVDSDKKQDAKIYNVQGQQVKELKLVEGRNKVELDHLPNGVYFLRTVDGVVTKLIKSNK</sequence>
<reference evidence="3" key="1">
    <citation type="submission" date="2017-09" db="EMBL/GenBank/DDBJ databases">
        <authorList>
            <person name="Varghese N."/>
            <person name="Submissions S."/>
        </authorList>
    </citation>
    <scope>NUCLEOTIDE SEQUENCE [LARGE SCALE GENOMIC DNA]</scope>
    <source>
        <strain evidence="3">CGMCC 1.12803</strain>
    </source>
</reference>
<dbReference type="EMBL" id="OCMT01000004">
    <property type="protein sequence ID" value="SOD20215.1"/>
    <property type="molecule type" value="Genomic_DNA"/>
</dbReference>
<protein>
    <submittedName>
        <fullName evidence="2">Por secretion system C-terminal sorting domain-containing protein</fullName>
    </submittedName>
</protein>
<dbReference type="NCBIfam" id="TIGR04183">
    <property type="entry name" value="Por_Secre_tail"/>
    <property type="match status" value="1"/>
</dbReference>
<keyword evidence="3" id="KW-1185">Reference proteome</keyword>
<dbReference type="Proteomes" id="UP000219281">
    <property type="component" value="Unassembled WGS sequence"/>
</dbReference>